<proteinExistence type="predicted"/>
<evidence type="ECO:0008006" key="3">
    <source>
        <dbReference type="Google" id="ProtNLM"/>
    </source>
</evidence>
<name>A0A5C2SF56_9APHY</name>
<keyword evidence="2" id="KW-1185">Reference proteome</keyword>
<dbReference type="AlphaFoldDB" id="A0A5C2SF56"/>
<dbReference type="EMBL" id="ML122261">
    <property type="protein sequence ID" value="RPD61834.1"/>
    <property type="molecule type" value="Genomic_DNA"/>
</dbReference>
<dbReference type="OrthoDB" id="3351225at2759"/>
<evidence type="ECO:0000313" key="2">
    <source>
        <dbReference type="Proteomes" id="UP000313359"/>
    </source>
</evidence>
<evidence type="ECO:0000313" key="1">
    <source>
        <dbReference type="EMBL" id="RPD61834.1"/>
    </source>
</evidence>
<protein>
    <recommendedName>
        <fullName evidence="3">MICOS complex subunit MIC12</fullName>
    </recommendedName>
</protein>
<dbReference type="Proteomes" id="UP000313359">
    <property type="component" value="Unassembled WGS sequence"/>
</dbReference>
<gene>
    <name evidence="1" type="ORF">L227DRAFT_546132</name>
</gene>
<accession>A0A5C2SF56</accession>
<reference evidence="1" key="1">
    <citation type="journal article" date="2018" name="Genome Biol. Evol.">
        <title>Genomics and development of Lentinus tigrinus, a white-rot wood-decaying mushroom with dimorphic fruiting bodies.</title>
        <authorList>
            <person name="Wu B."/>
            <person name="Xu Z."/>
            <person name="Knudson A."/>
            <person name="Carlson A."/>
            <person name="Chen N."/>
            <person name="Kovaka S."/>
            <person name="LaButti K."/>
            <person name="Lipzen A."/>
            <person name="Pennachio C."/>
            <person name="Riley R."/>
            <person name="Schakwitz W."/>
            <person name="Umezawa K."/>
            <person name="Ohm R.A."/>
            <person name="Grigoriev I.V."/>
            <person name="Nagy L.G."/>
            <person name="Gibbons J."/>
            <person name="Hibbett D."/>
        </authorList>
    </citation>
    <scope>NUCLEOTIDE SEQUENCE [LARGE SCALE GENOMIC DNA]</scope>
    <source>
        <strain evidence="1">ALCF2SS1-6</strain>
    </source>
</reference>
<sequence length="110" mass="12129">MSFLVGTVSGALVAGGVYYGFSAMMSTRTQQHRADMHHLSERLVNAAADIPAPIPASKRIPKRPFMSVVQSSWNTQIEALFHRTRELDQQVVDWGRKILYGGDASGTKPK</sequence>
<organism evidence="1 2">
    <name type="scientific">Lentinus tigrinus ALCF2SS1-6</name>
    <dbReference type="NCBI Taxonomy" id="1328759"/>
    <lineage>
        <taxon>Eukaryota</taxon>
        <taxon>Fungi</taxon>
        <taxon>Dikarya</taxon>
        <taxon>Basidiomycota</taxon>
        <taxon>Agaricomycotina</taxon>
        <taxon>Agaricomycetes</taxon>
        <taxon>Polyporales</taxon>
        <taxon>Polyporaceae</taxon>
        <taxon>Lentinus</taxon>
    </lineage>
</organism>